<accession>A0ACC2CWN4</accession>
<comment type="caution">
    <text evidence="1">The sequence shown here is derived from an EMBL/GenBank/DDBJ whole genome shotgun (WGS) entry which is preliminary data.</text>
</comment>
<dbReference type="Proteomes" id="UP001162992">
    <property type="component" value="Chromosome 8"/>
</dbReference>
<keyword evidence="2" id="KW-1185">Reference proteome</keyword>
<reference evidence="2" key="1">
    <citation type="journal article" date="2024" name="Proc. Natl. Acad. Sci. U.S.A.">
        <title>Extraordinary preservation of gene collinearity over three hundred million years revealed in homosporous lycophytes.</title>
        <authorList>
            <person name="Li C."/>
            <person name="Wickell D."/>
            <person name="Kuo L.Y."/>
            <person name="Chen X."/>
            <person name="Nie B."/>
            <person name="Liao X."/>
            <person name="Peng D."/>
            <person name="Ji J."/>
            <person name="Jenkins J."/>
            <person name="Williams M."/>
            <person name="Shu S."/>
            <person name="Plott C."/>
            <person name="Barry K."/>
            <person name="Rajasekar S."/>
            <person name="Grimwood J."/>
            <person name="Han X."/>
            <person name="Sun S."/>
            <person name="Hou Z."/>
            <person name="He W."/>
            <person name="Dai G."/>
            <person name="Sun C."/>
            <person name="Schmutz J."/>
            <person name="Leebens-Mack J.H."/>
            <person name="Li F.W."/>
            <person name="Wang L."/>
        </authorList>
    </citation>
    <scope>NUCLEOTIDE SEQUENCE [LARGE SCALE GENOMIC DNA]</scope>
    <source>
        <strain evidence="2">cv. PW_Plant_1</strain>
    </source>
</reference>
<evidence type="ECO:0000313" key="2">
    <source>
        <dbReference type="Proteomes" id="UP001162992"/>
    </source>
</evidence>
<name>A0ACC2CWN4_DIPCM</name>
<dbReference type="EMBL" id="CM055099">
    <property type="protein sequence ID" value="KAJ7546309.1"/>
    <property type="molecule type" value="Genomic_DNA"/>
</dbReference>
<gene>
    <name evidence="1" type="ORF">O6H91_08G035000</name>
</gene>
<protein>
    <submittedName>
        <fullName evidence="1">Uncharacterized protein</fullName>
    </submittedName>
</protein>
<organism evidence="1 2">
    <name type="scientific">Diphasiastrum complanatum</name>
    <name type="common">Issler's clubmoss</name>
    <name type="synonym">Lycopodium complanatum</name>
    <dbReference type="NCBI Taxonomy" id="34168"/>
    <lineage>
        <taxon>Eukaryota</taxon>
        <taxon>Viridiplantae</taxon>
        <taxon>Streptophyta</taxon>
        <taxon>Embryophyta</taxon>
        <taxon>Tracheophyta</taxon>
        <taxon>Lycopodiopsida</taxon>
        <taxon>Lycopodiales</taxon>
        <taxon>Lycopodiaceae</taxon>
        <taxon>Lycopodioideae</taxon>
        <taxon>Diphasiastrum</taxon>
    </lineage>
</organism>
<evidence type="ECO:0000313" key="1">
    <source>
        <dbReference type="EMBL" id="KAJ7546309.1"/>
    </source>
</evidence>
<proteinExistence type="predicted"/>
<sequence length="285" mass="31573">MGKPPRLSSAALHRFQAHLVAQLRAHNAKLRIEDRSLAISGDTSSSSSVSVNFECCDGESDDSVNQVLQVETSSKNSLSSATLRRIQAQIVAHLRACNAKLGLRPEVEADQPCRLGASVAAADLRSTEMFDPENNWCNNQFLESTSSSAAEYRDVFSKSCTSGVRGACYSTKRRNSSLYSVDIRPVCENATVDFTRPKKRFRNFRAGEERDERRGSEIAHTASDGYSYVLDGRLSGQMRDQIKLFQVDLHWNEWNDEDAASDSESCRSTGSSDCGENFFRCMVAV</sequence>